<evidence type="ECO:0000256" key="1">
    <source>
        <dbReference type="SAM" id="MobiDB-lite"/>
    </source>
</evidence>
<keyword evidence="2" id="KW-0472">Membrane</keyword>
<reference evidence="4" key="1">
    <citation type="submission" date="2023-08" db="EMBL/GenBank/DDBJ databases">
        <title>Rhodospirillaceae gen. nov., a novel taxon isolated from the Yangtze River Yuezi River estuary sludge.</title>
        <authorList>
            <person name="Ruan L."/>
        </authorList>
    </citation>
    <scope>NUCLEOTIDE SEQUENCE [LARGE SCALE GENOMIC DNA]</scope>
    <source>
        <strain evidence="4">R-7</strain>
    </source>
</reference>
<sequence length="66" mass="6931">MAEVTTGGIRHDRYFIVGGLAVAVIIGAFAYHNGYFDSTTTTEQTTVPNANGDTTTTTTTTKSTSP</sequence>
<accession>A0ABU0YJH7</accession>
<evidence type="ECO:0000313" key="3">
    <source>
        <dbReference type="EMBL" id="MDQ7247362.1"/>
    </source>
</evidence>
<organism evidence="3 4">
    <name type="scientific">Dongia sedimenti</name>
    <dbReference type="NCBI Taxonomy" id="3064282"/>
    <lineage>
        <taxon>Bacteria</taxon>
        <taxon>Pseudomonadati</taxon>
        <taxon>Pseudomonadota</taxon>
        <taxon>Alphaproteobacteria</taxon>
        <taxon>Rhodospirillales</taxon>
        <taxon>Dongiaceae</taxon>
        <taxon>Dongia</taxon>
    </lineage>
</organism>
<dbReference type="RefSeq" id="WP_379954763.1">
    <property type="nucleotide sequence ID" value="NZ_JAUYVI010000002.1"/>
</dbReference>
<feature type="region of interest" description="Disordered" evidence="1">
    <location>
        <begin position="41"/>
        <end position="66"/>
    </location>
</feature>
<dbReference type="EMBL" id="JAUYVI010000002">
    <property type="protein sequence ID" value="MDQ7247362.1"/>
    <property type="molecule type" value="Genomic_DNA"/>
</dbReference>
<keyword evidence="2" id="KW-0812">Transmembrane</keyword>
<feature type="compositionally biased region" description="Low complexity" evidence="1">
    <location>
        <begin position="54"/>
        <end position="66"/>
    </location>
</feature>
<proteinExistence type="predicted"/>
<comment type="caution">
    <text evidence="3">The sequence shown here is derived from an EMBL/GenBank/DDBJ whole genome shotgun (WGS) entry which is preliminary data.</text>
</comment>
<keyword evidence="2" id="KW-1133">Transmembrane helix</keyword>
<name>A0ABU0YJH7_9PROT</name>
<evidence type="ECO:0000256" key="2">
    <source>
        <dbReference type="SAM" id="Phobius"/>
    </source>
</evidence>
<evidence type="ECO:0000313" key="4">
    <source>
        <dbReference type="Proteomes" id="UP001230156"/>
    </source>
</evidence>
<keyword evidence="4" id="KW-1185">Reference proteome</keyword>
<feature type="compositionally biased region" description="Polar residues" evidence="1">
    <location>
        <begin position="41"/>
        <end position="53"/>
    </location>
</feature>
<feature type="transmembrane region" description="Helical" evidence="2">
    <location>
        <begin position="12"/>
        <end position="31"/>
    </location>
</feature>
<gene>
    <name evidence="3" type="ORF">Q8A70_06775</name>
</gene>
<protein>
    <submittedName>
        <fullName evidence="3">Uncharacterized protein</fullName>
    </submittedName>
</protein>
<dbReference type="Proteomes" id="UP001230156">
    <property type="component" value="Unassembled WGS sequence"/>
</dbReference>